<dbReference type="Pfam" id="PF13185">
    <property type="entry name" value="GAF_2"/>
    <property type="match status" value="1"/>
</dbReference>
<dbReference type="InterPro" id="IPR029016">
    <property type="entry name" value="GAF-like_dom_sf"/>
</dbReference>
<dbReference type="SUPFAM" id="SSF55781">
    <property type="entry name" value="GAF domain-like"/>
    <property type="match status" value="1"/>
</dbReference>
<organism evidence="3 4">
    <name type="scientific">Roseateles subflavus</name>
    <dbReference type="NCBI Taxonomy" id="3053353"/>
    <lineage>
        <taxon>Bacteria</taxon>
        <taxon>Pseudomonadati</taxon>
        <taxon>Pseudomonadota</taxon>
        <taxon>Betaproteobacteria</taxon>
        <taxon>Burkholderiales</taxon>
        <taxon>Sphaerotilaceae</taxon>
        <taxon>Roseateles</taxon>
    </lineage>
</organism>
<name>A0ABT7LEH4_9BURK</name>
<dbReference type="EMBL" id="JASVDS010000001">
    <property type="protein sequence ID" value="MDL5030864.1"/>
    <property type="molecule type" value="Genomic_DNA"/>
</dbReference>
<gene>
    <name evidence="3" type="ORF">QRD43_03005</name>
</gene>
<feature type="domain" description="GGDEF" evidence="2">
    <location>
        <begin position="201"/>
        <end position="335"/>
    </location>
</feature>
<sequence length="339" mass="37140">MLTAAELLRIIDIHGQVAEMGLDQAGVMKLVTQTTLELVAADGAVIEIAEGDSLSYRAASGTAVAQLGVQVALMASLSGECMRRNEALTCTDAEEDPRVDRDACRRVGLRSMVVVPLMHLGQPVGVLKAMSREVGHFGPKQAELLTLLARVVGTAMYWATHYGQDDLFQRATHDDLTGVANRAMFLEQLRGALQRSRRTQQHLAVLMLDMDGLKPLNDHHGHSVGDAALVEFARRLKDTARGEDVVARLGGDEFALLMPSVSDADGVRRFELRLQEALRQPFVFRGQRHPVQASCGFAMHPADGVKAEQLIDCADQRMYESKRERKKARVDAPADPLRA</sequence>
<dbReference type="InterPro" id="IPR029787">
    <property type="entry name" value="Nucleotide_cyclase"/>
</dbReference>
<dbReference type="InterPro" id="IPR043128">
    <property type="entry name" value="Rev_trsase/Diguanyl_cyclase"/>
</dbReference>
<protein>
    <submittedName>
        <fullName evidence="3">Sensor domain-containing diguanylate cyclase</fullName>
        <ecNumber evidence="3">2.7.7.65</ecNumber>
    </submittedName>
</protein>
<evidence type="ECO:0000313" key="4">
    <source>
        <dbReference type="Proteomes" id="UP001238603"/>
    </source>
</evidence>
<dbReference type="GO" id="GO:0052621">
    <property type="term" value="F:diguanylate cyclase activity"/>
    <property type="evidence" value="ECO:0007669"/>
    <property type="project" value="UniProtKB-EC"/>
</dbReference>
<dbReference type="NCBIfam" id="TIGR00254">
    <property type="entry name" value="GGDEF"/>
    <property type="match status" value="1"/>
</dbReference>
<dbReference type="EC" id="2.7.7.65" evidence="3"/>
<proteinExistence type="predicted"/>
<dbReference type="Pfam" id="PF00990">
    <property type="entry name" value="GGDEF"/>
    <property type="match status" value="1"/>
</dbReference>
<keyword evidence="3" id="KW-0808">Transferase</keyword>
<feature type="region of interest" description="Disordered" evidence="1">
    <location>
        <begin position="320"/>
        <end position="339"/>
    </location>
</feature>
<dbReference type="PROSITE" id="PS50887">
    <property type="entry name" value="GGDEF"/>
    <property type="match status" value="1"/>
</dbReference>
<evidence type="ECO:0000259" key="2">
    <source>
        <dbReference type="PROSITE" id="PS50887"/>
    </source>
</evidence>
<dbReference type="CDD" id="cd01949">
    <property type="entry name" value="GGDEF"/>
    <property type="match status" value="1"/>
</dbReference>
<dbReference type="PANTHER" id="PTHR46663:SF2">
    <property type="entry name" value="GGDEF DOMAIN-CONTAINING PROTEIN"/>
    <property type="match status" value="1"/>
</dbReference>
<dbReference type="SMART" id="SM00267">
    <property type="entry name" value="GGDEF"/>
    <property type="match status" value="1"/>
</dbReference>
<reference evidence="3 4" key="1">
    <citation type="submission" date="2023-06" db="EMBL/GenBank/DDBJ databases">
        <title>Pelomonas sp. APW6 16S ribosomal RNA gene genome sequencing and assembly.</title>
        <authorList>
            <person name="Woo H."/>
        </authorList>
    </citation>
    <scope>NUCLEOTIDE SEQUENCE [LARGE SCALE GENOMIC DNA]</scope>
    <source>
        <strain evidence="3 4">APW6</strain>
    </source>
</reference>
<accession>A0ABT7LEH4</accession>
<dbReference type="SMART" id="SM00065">
    <property type="entry name" value="GAF"/>
    <property type="match status" value="1"/>
</dbReference>
<dbReference type="SUPFAM" id="SSF55073">
    <property type="entry name" value="Nucleotide cyclase"/>
    <property type="match status" value="1"/>
</dbReference>
<dbReference type="Gene3D" id="3.30.70.270">
    <property type="match status" value="1"/>
</dbReference>
<keyword evidence="4" id="KW-1185">Reference proteome</keyword>
<dbReference type="InterPro" id="IPR000160">
    <property type="entry name" value="GGDEF_dom"/>
</dbReference>
<dbReference type="InterPro" id="IPR052163">
    <property type="entry name" value="DGC-Regulatory_Protein"/>
</dbReference>
<dbReference type="Gene3D" id="3.30.450.40">
    <property type="match status" value="1"/>
</dbReference>
<dbReference type="RefSeq" id="WP_285980990.1">
    <property type="nucleotide sequence ID" value="NZ_JASVDS010000001.1"/>
</dbReference>
<keyword evidence="3" id="KW-0548">Nucleotidyltransferase</keyword>
<dbReference type="InterPro" id="IPR003018">
    <property type="entry name" value="GAF"/>
</dbReference>
<evidence type="ECO:0000313" key="3">
    <source>
        <dbReference type="EMBL" id="MDL5030864.1"/>
    </source>
</evidence>
<comment type="caution">
    <text evidence="3">The sequence shown here is derived from an EMBL/GenBank/DDBJ whole genome shotgun (WGS) entry which is preliminary data.</text>
</comment>
<dbReference type="PANTHER" id="PTHR46663">
    <property type="entry name" value="DIGUANYLATE CYCLASE DGCT-RELATED"/>
    <property type="match status" value="1"/>
</dbReference>
<dbReference type="Proteomes" id="UP001238603">
    <property type="component" value="Unassembled WGS sequence"/>
</dbReference>
<evidence type="ECO:0000256" key="1">
    <source>
        <dbReference type="SAM" id="MobiDB-lite"/>
    </source>
</evidence>